<comment type="caution">
    <text evidence="1">The sequence shown here is derived from an EMBL/GenBank/DDBJ whole genome shotgun (WGS) entry which is preliminary data.</text>
</comment>
<dbReference type="EMBL" id="VEVO01000006">
    <property type="protein sequence ID" value="KAF0040875.1"/>
    <property type="molecule type" value="Genomic_DNA"/>
</dbReference>
<dbReference type="AlphaFoldDB" id="A0A6A4T6T1"/>
<gene>
    <name evidence="1" type="ORF">F2P81_006773</name>
</gene>
<accession>A0A6A4T6T1</accession>
<protein>
    <submittedName>
        <fullName evidence="1">Uncharacterized protein</fullName>
    </submittedName>
</protein>
<proteinExistence type="predicted"/>
<evidence type="ECO:0000313" key="1">
    <source>
        <dbReference type="EMBL" id="KAF0040875.1"/>
    </source>
</evidence>
<dbReference type="Proteomes" id="UP000438429">
    <property type="component" value="Unassembled WGS sequence"/>
</dbReference>
<reference evidence="1 2" key="1">
    <citation type="submission" date="2019-06" db="EMBL/GenBank/DDBJ databases">
        <title>Draft genomes of female and male turbot (Scophthalmus maximus).</title>
        <authorList>
            <person name="Xu H."/>
            <person name="Xu X.-W."/>
            <person name="Shao C."/>
            <person name="Chen S."/>
        </authorList>
    </citation>
    <scope>NUCLEOTIDE SEQUENCE [LARGE SCALE GENOMIC DNA]</scope>
    <source>
        <strain evidence="1">Ysfricsl-2016a</strain>
        <tissue evidence="1">Blood</tissue>
    </source>
</reference>
<name>A0A6A4T6T1_SCOMX</name>
<evidence type="ECO:0000313" key="2">
    <source>
        <dbReference type="Proteomes" id="UP000438429"/>
    </source>
</evidence>
<organism evidence="1 2">
    <name type="scientific">Scophthalmus maximus</name>
    <name type="common">Turbot</name>
    <name type="synonym">Psetta maxima</name>
    <dbReference type="NCBI Taxonomy" id="52904"/>
    <lineage>
        <taxon>Eukaryota</taxon>
        <taxon>Metazoa</taxon>
        <taxon>Chordata</taxon>
        <taxon>Craniata</taxon>
        <taxon>Vertebrata</taxon>
        <taxon>Euteleostomi</taxon>
        <taxon>Actinopterygii</taxon>
        <taxon>Neopterygii</taxon>
        <taxon>Teleostei</taxon>
        <taxon>Neoteleostei</taxon>
        <taxon>Acanthomorphata</taxon>
        <taxon>Carangaria</taxon>
        <taxon>Pleuronectiformes</taxon>
        <taxon>Pleuronectoidei</taxon>
        <taxon>Scophthalmidae</taxon>
        <taxon>Scophthalmus</taxon>
    </lineage>
</organism>
<sequence length="111" mass="12254">MLKSNSSSLVPYVVLHEYDRRFIIIISASSSSSPSPTPAASLIFLIKIEIITQTYARASLAAPRDRSILQDELASPSERRHATLFARSSWFLVVAASPPVNPPTNCKSLYY</sequence>